<organism evidence="1 2">
    <name type="scientific">Populus alba x Populus x berolinensis</name>
    <dbReference type="NCBI Taxonomy" id="444605"/>
    <lineage>
        <taxon>Eukaryota</taxon>
        <taxon>Viridiplantae</taxon>
        <taxon>Streptophyta</taxon>
        <taxon>Embryophyta</taxon>
        <taxon>Tracheophyta</taxon>
        <taxon>Spermatophyta</taxon>
        <taxon>Magnoliopsida</taxon>
        <taxon>eudicotyledons</taxon>
        <taxon>Gunneridae</taxon>
        <taxon>Pentapetalae</taxon>
        <taxon>rosids</taxon>
        <taxon>fabids</taxon>
        <taxon>Malpighiales</taxon>
        <taxon>Salicaceae</taxon>
        <taxon>Saliceae</taxon>
        <taxon>Populus</taxon>
    </lineage>
</organism>
<protein>
    <submittedName>
        <fullName evidence="1">Uncharacterized protein</fullName>
    </submittedName>
</protein>
<name>A0AAD6QPL5_9ROSI</name>
<comment type="caution">
    <text evidence="1">The sequence shown here is derived from an EMBL/GenBank/DDBJ whole genome shotgun (WGS) entry which is preliminary data.</text>
</comment>
<dbReference type="Proteomes" id="UP001164929">
    <property type="component" value="Chromosome 6"/>
</dbReference>
<dbReference type="AlphaFoldDB" id="A0AAD6QPL5"/>
<keyword evidence="2" id="KW-1185">Reference proteome</keyword>
<dbReference type="EMBL" id="JAQIZT010000006">
    <property type="protein sequence ID" value="KAJ6994192.1"/>
    <property type="molecule type" value="Genomic_DNA"/>
</dbReference>
<sequence>MGAEECGNGEGRKRELRSGGVFVLWWYLRTRRRIRS</sequence>
<evidence type="ECO:0000313" key="1">
    <source>
        <dbReference type="EMBL" id="KAJ6994192.1"/>
    </source>
</evidence>
<reference evidence="1" key="1">
    <citation type="journal article" date="2023" name="Mol. Ecol. Resour.">
        <title>Chromosome-level genome assembly of a triploid poplar Populus alba 'Berolinensis'.</title>
        <authorList>
            <person name="Chen S."/>
            <person name="Yu Y."/>
            <person name="Wang X."/>
            <person name="Wang S."/>
            <person name="Zhang T."/>
            <person name="Zhou Y."/>
            <person name="He R."/>
            <person name="Meng N."/>
            <person name="Wang Y."/>
            <person name="Liu W."/>
            <person name="Liu Z."/>
            <person name="Liu J."/>
            <person name="Guo Q."/>
            <person name="Huang H."/>
            <person name="Sederoff R.R."/>
            <person name="Wang G."/>
            <person name="Qu G."/>
            <person name="Chen S."/>
        </authorList>
    </citation>
    <scope>NUCLEOTIDE SEQUENCE</scope>
    <source>
        <strain evidence="1">SC-2020</strain>
    </source>
</reference>
<proteinExistence type="predicted"/>
<gene>
    <name evidence="1" type="ORF">NC653_017114</name>
</gene>
<evidence type="ECO:0000313" key="2">
    <source>
        <dbReference type="Proteomes" id="UP001164929"/>
    </source>
</evidence>
<accession>A0AAD6QPL5</accession>